<dbReference type="VEuPathDB" id="FungiDB:FOZG_17303"/>
<accession>W9JHU3</accession>
<evidence type="ECO:0000256" key="1">
    <source>
        <dbReference type="SAM" id="MobiDB-lite"/>
    </source>
</evidence>
<proteinExistence type="predicted"/>
<name>W9JHU3_FUSOX</name>
<evidence type="ECO:0000313" key="2">
    <source>
        <dbReference type="EMBL" id="EWZ29008.1"/>
    </source>
</evidence>
<dbReference type="AlphaFoldDB" id="W9JHU3"/>
<feature type="region of interest" description="Disordered" evidence="1">
    <location>
        <begin position="1"/>
        <end position="21"/>
    </location>
</feature>
<dbReference type="EMBL" id="JH717916">
    <property type="protein sequence ID" value="EWZ29008.1"/>
    <property type="molecule type" value="Genomic_DNA"/>
</dbReference>
<organism evidence="2">
    <name type="scientific">Fusarium oxysporum Fo47</name>
    <dbReference type="NCBI Taxonomy" id="660027"/>
    <lineage>
        <taxon>Eukaryota</taxon>
        <taxon>Fungi</taxon>
        <taxon>Dikarya</taxon>
        <taxon>Ascomycota</taxon>
        <taxon>Pezizomycotina</taxon>
        <taxon>Sordariomycetes</taxon>
        <taxon>Hypocreomycetidae</taxon>
        <taxon>Hypocreales</taxon>
        <taxon>Nectriaceae</taxon>
        <taxon>Fusarium</taxon>
        <taxon>Fusarium oxysporum species complex</taxon>
    </lineage>
</organism>
<dbReference type="Proteomes" id="UP000030766">
    <property type="component" value="Unassembled WGS sequence"/>
</dbReference>
<gene>
    <name evidence="2" type="ORF">FOZG_17303</name>
</gene>
<reference evidence="2" key="2">
    <citation type="submission" date="2012-06" db="EMBL/GenBank/DDBJ databases">
        <title>Annotation of the Genome Sequence of Fusarium oxysporum Fo47.</title>
        <authorList>
            <consortium name="The Broad Institute Genomics Platform"/>
            <person name="Ma L.-J."/>
            <person name="Corby-Kistler H."/>
            <person name="Broz K."/>
            <person name="Gale L.R."/>
            <person name="Jonkers W."/>
            <person name="O'Donnell K."/>
            <person name="Ploetz R."/>
            <person name="Steinberg C."/>
            <person name="Schwartz D.C."/>
            <person name="VanEtten H."/>
            <person name="Zhou S."/>
            <person name="Young S.K."/>
            <person name="Zeng Q."/>
            <person name="Gargeya S."/>
            <person name="Fitzgerald M."/>
            <person name="Abouelleil A."/>
            <person name="Alvarado L."/>
            <person name="Chapman S.B."/>
            <person name="Gainer-Dewar J."/>
            <person name="Goldberg J."/>
            <person name="Griggs A."/>
            <person name="Gujja S."/>
            <person name="Hansen M."/>
            <person name="Howarth C."/>
            <person name="Imamovic A."/>
            <person name="Ireland A."/>
            <person name="Larimer J."/>
            <person name="McCowan C."/>
            <person name="Murphy C."/>
            <person name="Pearson M."/>
            <person name="Poon T.W."/>
            <person name="Priest M."/>
            <person name="Roberts A."/>
            <person name="Saif S."/>
            <person name="Shea T."/>
            <person name="Sykes S."/>
            <person name="Wortman J."/>
            <person name="Nusbaum C."/>
            <person name="Birren B."/>
        </authorList>
    </citation>
    <scope>NUCLEOTIDE SEQUENCE</scope>
    <source>
        <strain evidence="2">Fo47</strain>
    </source>
</reference>
<protein>
    <submittedName>
        <fullName evidence="2">Uncharacterized protein</fullName>
    </submittedName>
</protein>
<sequence length="115" mass="12591">MSYVTTLPRKPNATGSESHVGSTACENSPKLITGNFNLIRAASLGLICMTDDLINRCAPLSGTEILETLDQMELLLGLIRYEVRSWLCGTEDVKTLLEIDMAEIDAAVIQILCQF</sequence>
<reference evidence="2" key="1">
    <citation type="submission" date="2011-06" db="EMBL/GenBank/DDBJ databases">
        <title>The Genome Sequence of Fusarium oxysporum Fo47.</title>
        <authorList>
            <consortium name="The Broad Institute Genome Sequencing Platform"/>
            <person name="Ma L.-J."/>
            <person name="Gale L.R."/>
            <person name="Schwartz D.C."/>
            <person name="Zhou S."/>
            <person name="Corby-Kistler H."/>
            <person name="Young S.K."/>
            <person name="Zeng Q."/>
            <person name="Gargeya S."/>
            <person name="Fitzgerald M."/>
            <person name="Haas B."/>
            <person name="Abouelleil A."/>
            <person name="Alvarado L."/>
            <person name="Arachchi H.M."/>
            <person name="Berlin A."/>
            <person name="Brown A."/>
            <person name="Chapman S.B."/>
            <person name="Chen Z."/>
            <person name="Dunbar C."/>
            <person name="Freedman E."/>
            <person name="Gearin G."/>
            <person name="Gellesch M."/>
            <person name="Goldberg J."/>
            <person name="Griggs A."/>
            <person name="Gujja S."/>
            <person name="Heiman D."/>
            <person name="Howarth C."/>
            <person name="Larson L."/>
            <person name="Lui A."/>
            <person name="MacDonald P.J.P."/>
            <person name="Mehta T."/>
            <person name="Montmayeur A."/>
            <person name="Murphy C."/>
            <person name="Neiman D."/>
            <person name="Pearson M."/>
            <person name="Priest M."/>
            <person name="Roberts A."/>
            <person name="Saif S."/>
            <person name="Shea T."/>
            <person name="Shenoy N."/>
            <person name="Sisk P."/>
            <person name="Stolte C."/>
            <person name="Sykes S."/>
            <person name="Wortman J."/>
            <person name="Nusbaum C."/>
            <person name="Birren B."/>
        </authorList>
    </citation>
    <scope>NUCLEOTIDE SEQUENCE [LARGE SCALE GENOMIC DNA]</scope>
    <source>
        <strain evidence="2">Fo47</strain>
    </source>
</reference>